<evidence type="ECO:0000259" key="3">
    <source>
        <dbReference type="Pfam" id="PF00171"/>
    </source>
</evidence>
<dbReference type="PANTHER" id="PTHR43353">
    <property type="entry name" value="SUCCINATE-SEMIALDEHYDE DEHYDROGENASE, MITOCHONDRIAL"/>
    <property type="match status" value="1"/>
</dbReference>
<dbReference type="GO" id="GO:0009450">
    <property type="term" value="P:gamma-aminobutyric acid catabolic process"/>
    <property type="evidence" value="ECO:0007669"/>
    <property type="project" value="TreeGrafter"/>
</dbReference>
<dbReference type="KEGG" id="caul:KCG34_24750"/>
<dbReference type="FunFam" id="3.40.309.10:FF:000004">
    <property type="entry name" value="Succinate-semialdehyde dehydrogenase I"/>
    <property type="match status" value="1"/>
</dbReference>
<evidence type="ECO:0000256" key="1">
    <source>
        <dbReference type="ARBA" id="ARBA00009986"/>
    </source>
</evidence>
<dbReference type="InterPro" id="IPR016162">
    <property type="entry name" value="Ald_DH_N"/>
</dbReference>
<dbReference type="CDD" id="cd07103">
    <property type="entry name" value="ALDH_F5_SSADH_GabD"/>
    <property type="match status" value="1"/>
</dbReference>
<accession>A0A975FZ85</accession>
<dbReference type="InterPro" id="IPR016161">
    <property type="entry name" value="Ald_DH/histidinol_DH"/>
</dbReference>
<keyword evidence="5" id="KW-1185">Reference proteome</keyword>
<name>A0A975FZ85_9CAUL</name>
<comment type="similarity">
    <text evidence="1">Belongs to the aldehyde dehydrogenase family.</text>
</comment>
<dbReference type="RefSeq" id="WP_211938249.1">
    <property type="nucleotide sequence ID" value="NZ_CP073078.1"/>
</dbReference>
<dbReference type="GO" id="GO:0004777">
    <property type="term" value="F:succinate-semialdehyde dehydrogenase (NAD+) activity"/>
    <property type="evidence" value="ECO:0007669"/>
    <property type="project" value="TreeGrafter"/>
</dbReference>
<proteinExistence type="inferred from homology"/>
<dbReference type="Proteomes" id="UP000676409">
    <property type="component" value="Chromosome"/>
</dbReference>
<dbReference type="SUPFAM" id="SSF53720">
    <property type="entry name" value="ALDH-like"/>
    <property type="match status" value="1"/>
</dbReference>
<dbReference type="InterPro" id="IPR016163">
    <property type="entry name" value="Ald_DH_C"/>
</dbReference>
<dbReference type="InterPro" id="IPR015590">
    <property type="entry name" value="Aldehyde_DH_dom"/>
</dbReference>
<dbReference type="Pfam" id="PF00171">
    <property type="entry name" value="Aldedh"/>
    <property type="match status" value="1"/>
</dbReference>
<dbReference type="EMBL" id="CP073078">
    <property type="protein sequence ID" value="QUD88198.1"/>
    <property type="molecule type" value="Genomic_DNA"/>
</dbReference>
<gene>
    <name evidence="4" type="ORF">KCG34_24750</name>
</gene>
<dbReference type="FunFam" id="3.40.605.10:FF:000005">
    <property type="entry name" value="Succinate-semialdehyde dehydrogenase I"/>
    <property type="match status" value="1"/>
</dbReference>
<dbReference type="AlphaFoldDB" id="A0A975FZ85"/>
<dbReference type="Gene3D" id="3.40.605.10">
    <property type="entry name" value="Aldehyde Dehydrogenase, Chain A, domain 1"/>
    <property type="match status" value="1"/>
</dbReference>
<sequence length="501" mass="52776">MTTTATLERPAANPLGISRLDLIRTGAFIDGRWIDDPSGQRFDVVNPADGALITACVDGGPELAAQAVDAAHAAFASWRETTAKQRSTLLRAWFDLINKNADDLARLMAWEMGKPVAEARGEIAYGAGYIEWFAEAIKHENGDVIPEPIAGRKMLAVREPVGVAAVITPWNFPMAMIARKFGPALAAGCTVVAKPAEDTPLSALALVALAEEAGIPKGVINIIPASRERTPAISSVWLADSRVRKVSFTGSTPVGKLLAKGSADTLKRLSMELGGDAPFIVFDDADLDIAVDALMKAKFRNAGQACIAANRVLVQDGIYDALAERMAAAVGKLTVGAAQDGAFDIGPLINARAIEKVERLVGEAKAQGAKVLVGGARHAAGPSFFQPTVLADMPADMRGSCEEIFGPVLPLARFSTEDEAVALANDTPFGLASYFCTRDQKRIWRVAGRLQSGLVGVNEGAISSEYAPFGGVKESGYGREGSAHGLADYQSLKYVCLGGLG</sequence>
<evidence type="ECO:0000256" key="2">
    <source>
        <dbReference type="ARBA" id="ARBA00023002"/>
    </source>
</evidence>
<evidence type="ECO:0000313" key="5">
    <source>
        <dbReference type="Proteomes" id="UP000676409"/>
    </source>
</evidence>
<dbReference type="InterPro" id="IPR050740">
    <property type="entry name" value="Aldehyde_DH_Superfamily"/>
</dbReference>
<organism evidence="4 5">
    <name type="scientific">Phenylobacterium montanum</name>
    <dbReference type="NCBI Taxonomy" id="2823693"/>
    <lineage>
        <taxon>Bacteria</taxon>
        <taxon>Pseudomonadati</taxon>
        <taxon>Pseudomonadota</taxon>
        <taxon>Alphaproteobacteria</taxon>
        <taxon>Caulobacterales</taxon>
        <taxon>Caulobacteraceae</taxon>
        <taxon>Phenylobacterium</taxon>
    </lineage>
</organism>
<dbReference type="Gene3D" id="3.40.309.10">
    <property type="entry name" value="Aldehyde Dehydrogenase, Chain A, domain 2"/>
    <property type="match status" value="1"/>
</dbReference>
<dbReference type="InterPro" id="IPR016160">
    <property type="entry name" value="Ald_DH_CS_CYS"/>
</dbReference>
<feature type="domain" description="Aldehyde dehydrogenase" evidence="3">
    <location>
        <begin position="33"/>
        <end position="495"/>
    </location>
</feature>
<reference evidence="4" key="1">
    <citation type="submission" date="2021-04" db="EMBL/GenBank/DDBJ databases">
        <title>The complete genome sequence of Caulobacter sp. S6.</title>
        <authorList>
            <person name="Tang Y."/>
            <person name="Ouyang W."/>
            <person name="Liu Q."/>
            <person name="Huang B."/>
            <person name="Guo Z."/>
            <person name="Lei P."/>
        </authorList>
    </citation>
    <scope>NUCLEOTIDE SEQUENCE</scope>
    <source>
        <strain evidence="4">S6</strain>
    </source>
</reference>
<evidence type="ECO:0000313" key="4">
    <source>
        <dbReference type="EMBL" id="QUD88198.1"/>
    </source>
</evidence>
<dbReference type="PANTHER" id="PTHR43353:SF5">
    <property type="entry name" value="SUCCINATE-SEMIALDEHYDE DEHYDROGENASE, MITOCHONDRIAL"/>
    <property type="match status" value="1"/>
</dbReference>
<keyword evidence="2" id="KW-0560">Oxidoreductase</keyword>
<protein>
    <submittedName>
        <fullName evidence="4">NAD-dependent succinate-semialdehyde dehydrogenase</fullName>
    </submittedName>
</protein>
<dbReference type="PROSITE" id="PS00070">
    <property type="entry name" value="ALDEHYDE_DEHYDR_CYS"/>
    <property type="match status" value="1"/>
</dbReference>